<dbReference type="InterPro" id="IPR015421">
    <property type="entry name" value="PyrdxlP-dep_Trfase_major"/>
</dbReference>
<evidence type="ECO:0000313" key="1">
    <source>
        <dbReference type="EMBL" id="CAB4706660.1"/>
    </source>
</evidence>
<dbReference type="AlphaFoldDB" id="A0A6J6Q4M1"/>
<dbReference type="EMBL" id="CAEZXP010000007">
    <property type="protein sequence ID" value="CAB4706660.1"/>
    <property type="molecule type" value="Genomic_DNA"/>
</dbReference>
<dbReference type="InterPro" id="IPR015422">
    <property type="entry name" value="PyrdxlP-dep_Trfase_small"/>
</dbReference>
<name>A0A6J6Q4M1_9ZZZZ</name>
<dbReference type="SUPFAM" id="SSF53383">
    <property type="entry name" value="PLP-dependent transferases"/>
    <property type="match status" value="1"/>
</dbReference>
<dbReference type="PANTHER" id="PTHR30244">
    <property type="entry name" value="TRANSAMINASE"/>
    <property type="match status" value="1"/>
</dbReference>
<accession>A0A6J6Q4M1</accession>
<dbReference type="Gene3D" id="3.40.640.10">
    <property type="entry name" value="Type I PLP-dependent aspartate aminotransferase-like (Major domain)"/>
    <property type="match status" value="1"/>
</dbReference>
<dbReference type="GO" id="GO:0008483">
    <property type="term" value="F:transaminase activity"/>
    <property type="evidence" value="ECO:0007669"/>
    <property type="project" value="TreeGrafter"/>
</dbReference>
<proteinExistence type="predicted"/>
<dbReference type="InterPro" id="IPR000653">
    <property type="entry name" value="DegT/StrS_aminotransferase"/>
</dbReference>
<sequence length="354" mass="37487">MSETLPPVRLGKPDVGAEELAAVAAVVETGMLTMGPKVAEFEAEIAKACGTAHAVAVSSGTAALHLAVIALGLEPGDEVLVPAYTFPATANVVALSGLRPVLVDVDPVTMNVDPTKIDVGPRTKAMLAVHLFGRPARVEALPDLPLIEDAAGALGALHKGRPCGSLGITGCFSFHPRKTVTTGEGGAVTTDDDEVADVVRQWRHHGWRPPTATDMPSPGLNYRIPDILCAIGIPQMQRLPELLAARTRIAAGYTERLRDLPVVLPEADAGDVHGWQAYVIQLDDRDRILAALRAQGIEAQIGTYALHRLGAYRDQGPFPGASSVFDRALALPFHTSLTESELDRVTDAIRALIN</sequence>
<gene>
    <name evidence="1" type="ORF">UFOPK2399_01712</name>
</gene>
<dbReference type="Gene3D" id="3.90.1150.10">
    <property type="entry name" value="Aspartate Aminotransferase, domain 1"/>
    <property type="match status" value="1"/>
</dbReference>
<dbReference type="PANTHER" id="PTHR30244:SF34">
    <property type="entry name" value="DTDP-4-AMINO-4,6-DIDEOXYGALACTOSE TRANSAMINASE"/>
    <property type="match status" value="1"/>
</dbReference>
<dbReference type="PIRSF" id="PIRSF000390">
    <property type="entry name" value="PLP_StrS"/>
    <property type="match status" value="1"/>
</dbReference>
<dbReference type="InterPro" id="IPR015424">
    <property type="entry name" value="PyrdxlP-dep_Trfase"/>
</dbReference>
<organism evidence="1">
    <name type="scientific">freshwater metagenome</name>
    <dbReference type="NCBI Taxonomy" id="449393"/>
    <lineage>
        <taxon>unclassified sequences</taxon>
        <taxon>metagenomes</taxon>
        <taxon>ecological metagenomes</taxon>
    </lineage>
</organism>
<dbReference type="GO" id="GO:0030170">
    <property type="term" value="F:pyridoxal phosphate binding"/>
    <property type="evidence" value="ECO:0007669"/>
    <property type="project" value="TreeGrafter"/>
</dbReference>
<reference evidence="1" key="1">
    <citation type="submission" date="2020-05" db="EMBL/GenBank/DDBJ databases">
        <authorList>
            <person name="Chiriac C."/>
            <person name="Salcher M."/>
            <person name="Ghai R."/>
            <person name="Kavagutti S V."/>
        </authorList>
    </citation>
    <scope>NUCLEOTIDE SEQUENCE</scope>
</reference>
<protein>
    <submittedName>
        <fullName evidence="1">Unannotated protein</fullName>
    </submittedName>
</protein>
<dbReference type="Pfam" id="PF01041">
    <property type="entry name" value="DegT_DnrJ_EryC1"/>
    <property type="match status" value="1"/>
</dbReference>
<dbReference type="GO" id="GO:0000271">
    <property type="term" value="P:polysaccharide biosynthetic process"/>
    <property type="evidence" value="ECO:0007669"/>
    <property type="project" value="TreeGrafter"/>
</dbReference>
<dbReference type="CDD" id="cd00616">
    <property type="entry name" value="AHBA_syn"/>
    <property type="match status" value="1"/>
</dbReference>